<dbReference type="EMBL" id="JAGVWE010000002">
    <property type="protein sequence ID" value="MBS3062350.1"/>
    <property type="molecule type" value="Genomic_DNA"/>
</dbReference>
<dbReference type="GO" id="GO:0005524">
    <property type="term" value="F:ATP binding"/>
    <property type="evidence" value="ECO:0007669"/>
    <property type="project" value="UniProtKB-KW"/>
</dbReference>
<dbReference type="Gene3D" id="2.40.50.140">
    <property type="entry name" value="Nucleic acid-binding proteins"/>
    <property type="match status" value="1"/>
</dbReference>
<dbReference type="GO" id="GO:0004519">
    <property type="term" value="F:endonuclease activity"/>
    <property type="evidence" value="ECO:0007669"/>
    <property type="project" value="InterPro"/>
</dbReference>
<dbReference type="InterPro" id="IPR012340">
    <property type="entry name" value="NA-bd_OB-fold"/>
</dbReference>
<dbReference type="SUPFAM" id="SSF55608">
    <property type="entry name" value="Homing endonucleases"/>
    <property type="match status" value="1"/>
</dbReference>
<dbReference type="InterPro" id="IPR036844">
    <property type="entry name" value="Hint_dom_sf"/>
</dbReference>
<dbReference type="PROSITE" id="PS50819">
    <property type="entry name" value="INTEIN_ENDONUCLEASE"/>
    <property type="match status" value="1"/>
</dbReference>
<dbReference type="GO" id="GO:0017116">
    <property type="term" value="F:single-stranded DNA helicase activity"/>
    <property type="evidence" value="ECO:0007669"/>
    <property type="project" value="TreeGrafter"/>
</dbReference>
<sequence length="1239" mass="138885">MSEETATVEVEGGGENPFISKWESFYKHACLKQIEKLVGEYPEKRSLLIDFVSIEHFDPELADELLANPDYVLEAAKMAITNIDVPALELEQFLPNIRVYNLPKDRQSLLRNIEAEHLNKLIAVEGIVLSMTEVRPKLKIATWECRRCGNTYKLIQTGQAARQPAVCECKHRDFNLVAEKSEFINHQKIQVQEPLELLKGSEQATILDVIILDDMVNKVAPGIKTCITGVLRLIQPKEKSIVYGKQLEAIHLEETAKEFAEVDVSKEEEAEIRKLAKDEKIYDKLVGSIAPAIYGHEVVKEAIVLQLFGGVKKMLPGNPSTRGNIHVLLVGDPGVAKSQLMQAVNNIAPKSIYVAGKTTTGVGLCVAPDSLVLNESGFRDIRGFVEERFEDATAREEIPGAHSNPCQGKTMPCLGEDLKLSEQPVSKIWRIKAPEKMYKIVTQSGRELSLTPATSLTRLKTSQVAWTMAEELAEGDYVAVPRRLPEGQRAKIPSIACLWQNKNIRVVDDLSNPFKLITDALARTHGSLQNVARVHGLDRESVYRWRMREFHHSMPLHVFVNLGLEAGQTMEWLAGHVTECFLAYGKTCKVPRYLDDERLAYVAGLLFGDGSIYLRDNSVHLRFYNNSQETLDRFDAAVRELFGLETEKLLEPGKVPGRRFNSAIAWKLFQAFGLSNRKLENRLSHLATEMPNNVLGALLSGLFETDGFVSDTVKASPSVGISTISKPLADTLQLALLKFGVLAKKRERNVAGHVAQGKEICVRSNNNQFYVEVRGKENLQAFKKGVGFRLERKRTALERVIARTGKSNPNHDLVPELKEAMEEAGALWEYRHRLSPSRSTLSQIAGEKKNGFFRALAESDVLWDRIARKEAFSPAFEHVYDVTVEGTHNFVANGFYVHNTATAVKDEFGEGGWTLKAGALVLASGGMAMIDEFDKMDPEDRSAMHEAMEQGMISVAKAGIVTRFKTETSILAAANPKYGRFDPYQNFMQQVDLPPTLISRFDLFFMIKDVLDREKDSRISAHILKTHQAAELLLQEKRGTLKKGQRKEIEEIQKIVTPAIDGQLLRKYISFARQNVFPALSREAIDAISVFYLDLREQGKKEGTYAATHRQLEAMVRLAEGSARVRLSDTIELVDAERAIRLFKTSLQELVMDKETGRIDIDLINIGQSQKQLENMKKVLNLVKSMSAELDMVPIEDIISEAKTEGIDADKVNEILNNLTKAGDIYRPRHGFVKSTEKK</sequence>
<evidence type="ECO:0000256" key="5">
    <source>
        <dbReference type="ARBA" id="ARBA00022840"/>
    </source>
</evidence>
<dbReference type="PROSITE" id="PS50051">
    <property type="entry name" value="MCM_2"/>
    <property type="match status" value="2"/>
</dbReference>
<dbReference type="Pfam" id="PF17207">
    <property type="entry name" value="MCM_OB"/>
    <property type="match status" value="1"/>
</dbReference>
<feature type="domain" description="DOD-type homing endonuclease" evidence="9">
    <location>
        <begin position="602"/>
        <end position="741"/>
    </location>
</feature>
<dbReference type="InterPro" id="IPR003586">
    <property type="entry name" value="Hint_dom_C"/>
</dbReference>
<feature type="domain" description="MCM C-terminal AAA(+) ATPase" evidence="8">
    <location>
        <begin position="903"/>
        <end position="1023"/>
    </location>
</feature>
<evidence type="ECO:0000313" key="10">
    <source>
        <dbReference type="EMBL" id="MBS3062350.1"/>
    </source>
</evidence>
<comment type="caution">
    <text evidence="10">The sequence shown here is derived from an EMBL/GenBank/DDBJ whole genome shotgun (WGS) entry which is preliminary data.</text>
</comment>
<proteinExistence type="inferred from homology"/>
<dbReference type="Gene3D" id="3.30.1640.10">
    <property type="entry name" value="mini-chromosome maintenance (MCM) complex, chain A, domain 1"/>
    <property type="match status" value="1"/>
</dbReference>
<dbReference type="NCBIfam" id="TIGR01443">
    <property type="entry name" value="intein_Cterm"/>
    <property type="match status" value="1"/>
</dbReference>
<dbReference type="PANTHER" id="PTHR11630">
    <property type="entry name" value="DNA REPLICATION LICENSING FACTOR MCM FAMILY MEMBER"/>
    <property type="match status" value="1"/>
</dbReference>
<dbReference type="InterPro" id="IPR001208">
    <property type="entry name" value="MCM_dom"/>
</dbReference>
<dbReference type="InterPro" id="IPR041562">
    <property type="entry name" value="MCM_lid"/>
</dbReference>
<evidence type="ECO:0000313" key="11">
    <source>
        <dbReference type="Proteomes" id="UP000678237"/>
    </source>
</evidence>
<dbReference type="SUPFAM" id="SSF50249">
    <property type="entry name" value="Nucleic acid-binding proteins"/>
    <property type="match status" value="1"/>
</dbReference>
<dbReference type="PROSITE" id="PS50817">
    <property type="entry name" value="INTEIN_N_TER"/>
    <property type="match status" value="1"/>
</dbReference>
<evidence type="ECO:0000256" key="4">
    <source>
        <dbReference type="ARBA" id="ARBA00022813"/>
    </source>
</evidence>
<dbReference type="Gene3D" id="3.40.50.300">
    <property type="entry name" value="P-loop containing nucleotide triphosphate hydrolases"/>
    <property type="match status" value="2"/>
</dbReference>
<keyword evidence="2" id="KW-0235">DNA replication</keyword>
<keyword evidence="5 10" id="KW-0067">ATP-binding</keyword>
<name>A0A8T4LCE6_9ARCH</name>
<dbReference type="SUPFAM" id="SSF51294">
    <property type="entry name" value="Hedgehog/intein (Hint) domain"/>
    <property type="match status" value="1"/>
</dbReference>
<dbReference type="Pfam" id="PF00493">
    <property type="entry name" value="MCM"/>
    <property type="match status" value="2"/>
</dbReference>
<comment type="similarity">
    <text evidence="1">Belongs to the MCM family.</text>
</comment>
<dbReference type="SMART" id="SM00305">
    <property type="entry name" value="HintC"/>
    <property type="match status" value="1"/>
</dbReference>
<evidence type="ECO:0000256" key="2">
    <source>
        <dbReference type="ARBA" id="ARBA00022705"/>
    </source>
</evidence>
<dbReference type="InterPro" id="IPR003587">
    <property type="entry name" value="Hint_dom_N"/>
</dbReference>
<protein>
    <submittedName>
        <fullName evidence="10">ATP-binding protein</fullName>
    </submittedName>
</protein>
<keyword evidence="7" id="KW-0238">DNA-binding</keyword>
<dbReference type="SUPFAM" id="SSF52540">
    <property type="entry name" value="P-loop containing nucleoside triphosphate hydrolases"/>
    <property type="match status" value="1"/>
</dbReference>
<dbReference type="SMART" id="SM00350">
    <property type="entry name" value="MCM"/>
    <property type="match status" value="1"/>
</dbReference>
<reference evidence="10" key="1">
    <citation type="submission" date="2021-03" db="EMBL/GenBank/DDBJ databases">
        <authorList>
            <person name="Jaffe A."/>
        </authorList>
    </citation>
    <scope>NUCLEOTIDE SEQUENCE</scope>
    <source>
        <strain evidence="10">RIFCSPLOWO2_01_FULL_58_19</strain>
    </source>
</reference>
<dbReference type="Gene3D" id="2.170.16.10">
    <property type="entry name" value="Hedgehog/Intein (Hint) domain"/>
    <property type="match status" value="1"/>
</dbReference>
<dbReference type="NCBIfam" id="TIGR01445">
    <property type="entry name" value="intein_Nterm"/>
    <property type="match status" value="1"/>
</dbReference>
<evidence type="ECO:0000259" key="9">
    <source>
        <dbReference type="PROSITE" id="PS50819"/>
    </source>
</evidence>
<dbReference type="Pfam" id="PF14890">
    <property type="entry name" value="Intein_splicing"/>
    <property type="match status" value="1"/>
</dbReference>
<dbReference type="InterPro" id="IPR031327">
    <property type="entry name" value="MCM"/>
</dbReference>
<evidence type="ECO:0000256" key="3">
    <source>
        <dbReference type="ARBA" id="ARBA00022741"/>
    </source>
</evidence>
<dbReference type="GO" id="GO:0042555">
    <property type="term" value="C:MCM complex"/>
    <property type="evidence" value="ECO:0007669"/>
    <property type="project" value="TreeGrafter"/>
</dbReference>
<evidence type="ECO:0000256" key="1">
    <source>
        <dbReference type="ARBA" id="ARBA00008010"/>
    </source>
</evidence>
<dbReference type="InterPro" id="IPR006142">
    <property type="entry name" value="INTEIN"/>
</dbReference>
<dbReference type="PRINTS" id="PR00379">
    <property type="entry name" value="INTEIN"/>
</dbReference>
<dbReference type="Gene3D" id="1.10.10.10">
    <property type="entry name" value="Winged helix-like DNA-binding domain superfamily/Winged helix DNA-binding domain"/>
    <property type="match status" value="1"/>
</dbReference>
<evidence type="ECO:0000259" key="8">
    <source>
        <dbReference type="PROSITE" id="PS50051"/>
    </source>
</evidence>
<feature type="domain" description="MCM C-terminal AAA(+) ATPase" evidence="8">
    <location>
        <begin position="281"/>
        <end position="367"/>
    </location>
</feature>
<organism evidence="10 11">
    <name type="scientific">Candidatus Iainarchaeum sp</name>
    <dbReference type="NCBI Taxonomy" id="3101447"/>
    <lineage>
        <taxon>Archaea</taxon>
        <taxon>Candidatus Iainarchaeota</taxon>
        <taxon>Candidatus Iainarchaeia</taxon>
        <taxon>Candidatus Iainarchaeales</taxon>
        <taxon>Candidatus Iainarchaeaceae</taxon>
        <taxon>Candidatus Iainarchaeum</taxon>
    </lineage>
</organism>
<dbReference type="InterPro" id="IPR030934">
    <property type="entry name" value="Intein_C"/>
</dbReference>
<dbReference type="InterPro" id="IPR004042">
    <property type="entry name" value="Intein_endonuc_central"/>
</dbReference>
<reference evidence="10" key="2">
    <citation type="submission" date="2021-05" db="EMBL/GenBank/DDBJ databases">
        <title>Protein family content uncovers lineage relationships and bacterial pathway maintenance mechanisms in DPANN archaea.</title>
        <authorList>
            <person name="Castelle C.J."/>
            <person name="Meheust R."/>
            <person name="Jaffe A.L."/>
            <person name="Seitz K."/>
            <person name="Gong X."/>
            <person name="Baker B.J."/>
            <person name="Banfield J.F."/>
        </authorList>
    </citation>
    <scope>NUCLEOTIDE SEQUENCE</scope>
    <source>
        <strain evidence="10">RIFCSPLOWO2_01_FULL_58_19</strain>
    </source>
</reference>
<dbReference type="Pfam" id="PF14528">
    <property type="entry name" value="LAGLIDADG_3"/>
    <property type="match status" value="1"/>
</dbReference>
<dbReference type="Gene3D" id="2.20.28.10">
    <property type="match status" value="1"/>
</dbReference>
<keyword evidence="4" id="KW-0068">Autocatalytic cleavage</keyword>
<dbReference type="GO" id="GO:0016539">
    <property type="term" value="P:intein-mediated protein splicing"/>
    <property type="evidence" value="ECO:0007669"/>
    <property type="project" value="InterPro"/>
</dbReference>
<evidence type="ECO:0000256" key="7">
    <source>
        <dbReference type="ARBA" id="ARBA00023125"/>
    </source>
</evidence>
<dbReference type="Proteomes" id="UP000678237">
    <property type="component" value="Unassembled WGS sequence"/>
</dbReference>
<gene>
    <name evidence="10" type="ORF">J4203_00625</name>
</gene>
<dbReference type="InterPro" id="IPR036388">
    <property type="entry name" value="WH-like_DNA-bd_sf"/>
</dbReference>
<dbReference type="InterPro" id="IPR027417">
    <property type="entry name" value="P-loop_NTPase"/>
</dbReference>
<keyword evidence="6" id="KW-0651">Protein splicing</keyword>
<dbReference type="InterPro" id="IPR006141">
    <property type="entry name" value="Intein_N"/>
</dbReference>
<dbReference type="InterPro" id="IPR004860">
    <property type="entry name" value="LAGLIDADG_dom"/>
</dbReference>
<dbReference type="Pfam" id="PF17855">
    <property type="entry name" value="MCM_lid"/>
    <property type="match status" value="1"/>
</dbReference>
<dbReference type="Gene3D" id="3.10.28.10">
    <property type="entry name" value="Homing endonucleases"/>
    <property type="match status" value="1"/>
</dbReference>
<dbReference type="PROSITE" id="PS50818">
    <property type="entry name" value="INTEIN_C_TER"/>
    <property type="match status" value="1"/>
</dbReference>
<dbReference type="CDD" id="cd00081">
    <property type="entry name" value="Hint"/>
    <property type="match status" value="2"/>
</dbReference>
<accession>A0A8T4LCE6</accession>
<keyword evidence="3" id="KW-0547">Nucleotide-binding</keyword>
<evidence type="ECO:0000256" key="6">
    <source>
        <dbReference type="ARBA" id="ARBA00023000"/>
    </source>
</evidence>
<dbReference type="InterPro" id="IPR033762">
    <property type="entry name" value="MCM_OB"/>
</dbReference>
<dbReference type="InterPro" id="IPR027434">
    <property type="entry name" value="Homing_endonucl"/>
</dbReference>
<dbReference type="GO" id="GO:0003697">
    <property type="term" value="F:single-stranded DNA binding"/>
    <property type="evidence" value="ECO:0007669"/>
    <property type="project" value="TreeGrafter"/>
</dbReference>
<dbReference type="SMART" id="SM00306">
    <property type="entry name" value="HintN"/>
    <property type="match status" value="1"/>
</dbReference>
<dbReference type="PANTHER" id="PTHR11630:SF66">
    <property type="entry name" value="DNA REPLICATION LICENSING FACTOR MCM4"/>
    <property type="match status" value="1"/>
</dbReference>
<dbReference type="GO" id="GO:0006260">
    <property type="term" value="P:DNA replication"/>
    <property type="evidence" value="ECO:0007669"/>
    <property type="project" value="UniProtKB-KW"/>
</dbReference>
<dbReference type="AlphaFoldDB" id="A0A8T4LCE6"/>